<evidence type="ECO:0000256" key="1">
    <source>
        <dbReference type="ARBA" id="ARBA00009477"/>
    </source>
</evidence>
<name>A0ABX7BT48_9CAUL</name>
<dbReference type="Proteomes" id="UP000595448">
    <property type="component" value="Chromosome"/>
</dbReference>
<evidence type="ECO:0000256" key="2">
    <source>
        <dbReference type="ARBA" id="ARBA00022448"/>
    </source>
</evidence>
<dbReference type="EMBL" id="CP067977">
    <property type="protein sequence ID" value="QQQ18645.1"/>
    <property type="molecule type" value="Genomic_DNA"/>
</dbReference>
<dbReference type="InterPro" id="IPR058649">
    <property type="entry name" value="CzcB_C"/>
</dbReference>
<evidence type="ECO:0000313" key="4">
    <source>
        <dbReference type="EMBL" id="QQQ18645.1"/>
    </source>
</evidence>
<dbReference type="InterPro" id="IPR006143">
    <property type="entry name" value="RND_pump_MFP"/>
</dbReference>
<feature type="domain" description="CzcB-like C-terminal circularly permuted SH3-like" evidence="3">
    <location>
        <begin position="311"/>
        <end position="371"/>
    </location>
</feature>
<evidence type="ECO:0000259" key="3">
    <source>
        <dbReference type="Pfam" id="PF25975"/>
    </source>
</evidence>
<dbReference type="SUPFAM" id="SSF111369">
    <property type="entry name" value="HlyD-like secretion proteins"/>
    <property type="match status" value="1"/>
</dbReference>
<dbReference type="NCBIfam" id="TIGR01730">
    <property type="entry name" value="RND_mfp"/>
    <property type="match status" value="1"/>
</dbReference>
<dbReference type="Gene3D" id="1.10.287.470">
    <property type="entry name" value="Helix hairpin bin"/>
    <property type="match status" value="1"/>
</dbReference>
<dbReference type="Gene3D" id="2.40.50.100">
    <property type="match status" value="1"/>
</dbReference>
<dbReference type="Pfam" id="PF25975">
    <property type="entry name" value="CzcB_C"/>
    <property type="match status" value="1"/>
</dbReference>
<gene>
    <name evidence="4" type="ORF">JIP62_00350</name>
</gene>
<reference evidence="4 5" key="1">
    <citation type="submission" date="2021-01" db="EMBL/GenBank/DDBJ databases">
        <title>Brevundimonas vitis sp. nov., an bacterium isolated from grape (Vitis vinifera).</title>
        <authorList>
            <person name="Jiang L."/>
            <person name="Lee J."/>
        </authorList>
    </citation>
    <scope>NUCLEOTIDE SEQUENCE [LARGE SCALE GENOMIC DNA]</scope>
    <source>
        <strain evidence="4 5">GRTSA-9</strain>
    </source>
</reference>
<keyword evidence="2" id="KW-0813">Transport</keyword>
<protein>
    <submittedName>
        <fullName evidence="4">Efflux RND transporter periplasmic adaptor subunit</fullName>
    </submittedName>
</protein>
<proteinExistence type="inferred from homology"/>
<dbReference type="PANTHER" id="PTHR30097:SF16">
    <property type="entry name" value="CATION EFFLUX SYSTEM (CZCB-LIKE)"/>
    <property type="match status" value="1"/>
</dbReference>
<dbReference type="Gene3D" id="2.40.30.170">
    <property type="match status" value="1"/>
</dbReference>
<organism evidence="4 5">
    <name type="scientific">Brevundimonas vitisensis</name>
    <dbReference type="NCBI Taxonomy" id="2800818"/>
    <lineage>
        <taxon>Bacteria</taxon>
        <taxon>Pseudomonadati</taxon>
        <taxon>Pseudomonadota</taxon>
        <taxon>Alphaproteobacteria</taxon>
        <taxon>Caulobacterales</taxon>
        <taxon>Caulobacteraceae</taxon>
        <taxon>Brevundimonas</taxon>
    </lineage>
</organism>
<dbReference type="InterPro" id="IPR051909">
    <property type="entry name" value="MFP_Cation_Efflux"/>
</dbReference>
<comment type="similarity">
    <text evidence="1">Belongs to the membrane fusion protein (MFP) (TC 8.A.1) family.</text>
</comment>
<sequence length="383" mass="38502">MHINRHGLMTGAAVLAALGIGFAGAQFIDRPTAATEAEHADDNHEDEGGSPIVVLSPQAAERAGVTVVGVERGGGSELKLPGRVAFAPGAEASIDSPLAGGVVRVHVGPGDRVSVGSPIATLRSTEGAGSRATVDAAAASAQAAVAAERRDRQLFEQGWIAQARLDITTAEARRAEAELRAARARVGVYGTPGTDGSVVVRSPLAGIVTHISAAPGQFLHEEAPQIATVADVRRVELVFDAPPSAAAVLRIGDRLEIAVPGAEPATGVISAIAPVNAEGVVIVRATPTGSLPPAGTVLSARILSSGPGPGLTVPADAVQTVEGQPSVFVVEGAGFRARPVVTGRTAGGRVEIVSGLTGAERIAGQGAFLLKAELAKGDAEHGH</sequence>
<keyword evidence="5" id="KW-1185">Reference proteome</keyword>
<dbReference type="PANTHER" id="PTHR30097">
    <property type="entry name" value="CATION EFFLUX SYSTEM PROTEIN CUSB"/>
    <property type="match status" value="1"/>
</dbReference>
<accession>A0ABX7BT48</accession>
<dbReference type="Gene3D" id="2.40.420.20">
    <property type="match status" value="1"/>
</dbReference>
<evidence type="ECO:0000313" key="5">
    <source>
        <dbReference type="Proteomes" id="UP000595448"/>
    </source>
</evidence>